<dbReference type="PANTHER" id="PTHR22812">
    <property type="entry name" value="CHROMOBOX PROTEIN"/>
    <property type="match status" value="1"/>
</dbReference>
<feature type="region of interest" description="Disordered" evidence="3">
    <location>
        <begin position="1473"/>
        <end position="1504"/>
    </location>
</feature>
<feature type="domain" description="Chromo" evidence="4">
    <location>
        <begin position="829"/>
        <end position="893"/>
    </location>
</feature>
<feature type="compositionally biased region" description="Low complexity" evidence="3">
    <location>
        <begin position="963"/>
        <end position="975"/>
    </location>
</feature>
<evidence type="ECO:0000259" key="4">
    <source>
        <dbReference type="PROSITE" id="PS50013"/>
    </source>
</evidence>
<evidence type="ECO:0000256" key="2">
    <source>
        <dbReference type="ARBA" id="ARBA00023242"/>
    </source>
</evidence>
<sequence length="1699" mass="188653">SFGIIIIARGTAESPGHLSSVNNVISTRRTSAVSEDKDPKKSKTLFLQDEDRIDQALAFRQDEAENSKPKVKAKTKSKIKTLATSTAKTRKLAIMRHLAYHHPTSSLKVGTLAANIKRAVPNDGVLQQKITHCIRDAVHEAARIKRESQRVIGKFIQYVDKHGLGPSDRRFLDLLCPRVSMEDVKDQKDEEAEEEGEEDENRGNDLNDKPKSSFMACMYSGNRPRNSGISSAVIEFIDRLHHLKTYTPPPPSSDGCRHKTAFTPTELVQSVSTQLRVELKKMYKNGSCDLYKMLMTRKKKSLLGTDANVTIQDEVSAVENYLVFNKISPNSRRIIPMTGSEQPFVSFTGHQLAESFFSHGGILRTRVQELVGTVCTSIVDAQEYVAEKEPGHFTKHFLADIDLKGLTSRQRRKAGHRGVIELPSFAEYEAHLNMLNSRDFKPETYLTKKYVPRGTIRTDGFHLQPLWFKRRELLSVKFKRIPDDRLPPRLTTTFHGTGDNLTEIRNVIKTQKDVAELWPNADPRDIKILTLDAGKALVVGVYAHLPQASEDKDPEHRATSTFETPSFVVSATMPLAPPPPPPPQDSIQSQISLANYNKTPHHNLAVNQKAVMQPVFRYRRWLEEAKKVTPEGRSEPVAKIESQLPPLRGAEASVSNHIARLEQVENQLLEFYNGSNNKFKKNTWDAERAKHIEYQVIANSLLKSVGGSLGERCKDPVLIGVGLGNFGSSGRLSSLHTTDIMAGENMSKIVQNYLLNQERPLYLQPKTANGRYPWKESSGSEQGIAVGTSKSIAQMPNPAQIDCHRGNSNRASQNRESETMSESIIQDLCLVEKILQKRIDTETGVVEYLIRWQGTDAQGNEYEDTWEPEQNILGDELIEEFERKQASKRPQRQRSPGRPKGSLRDAGELGQETTQKGQTSSQYLGPAEPVSQSMGSRQPPQQPGMAHPLDQHPPPPPPLGYFHSSPYSPHYNHPHYPTPPRQPLITGPSPYNTRTKRKLPSTSNNDQETTEATSEAASVAQGNSNQESASMEGVKRQKEGNSLRSQIHADKYVRRRQISSTSGATAETMRLLKLHFDNEKAYFISIIEKSTLVKDANVRSEMVRFLKDPRYPGLPQGAKLLESETWLIELKQQMGSSGSLFLALDIPRGEVKALFIPEWMLEHQRKAHPDQGIVLKDRTVVSAIMEGDLHGSGLYPPEATEGQESQRSSVDASSAPTSGAQQSQQSSVTVSAPTEKEVSRQSPDTTTTAATPAAEVVKAKETQQSSDSTPLAVANSANDKERPSHPIDQGLRREQVPPVSSPSSSPPPSPPSPTPASPAHQVETDGDITMEGTPENLANSIQSPLLHCEWKNCQQARATLDELSKHVLQDHLQGLLASSSLAPTTPPVNVETAASALAEGSSWQARYELSQATYRSLQDQIARTKDIALKVDQKIQESRILYTSAVAKSKENIKRLEAHLEWEMKKWNKYQEQKSQMAARLTDPDGSPESQRKGDVNADSNAKRTESSLLDFEAVKLDKPMEAQSINTIRDIQRTLAAAKQDLARMEEDNLALFEKRRTLDTELKSLDERFQQTIAQLAELKAKEHTTREEIKSRSQSIEECKATMEQEQAKAREVLSQLQSLIETMKQSGQQQHTFTNGQESKNPSTSSVAAASSSSSASTPSHSISQQPDSTGDLQATDPAPSNITSNTTDSLDLKS</sequence>
<feature type="region of interest" description="Disordered" evidence="3">
    <location>
        <begin position="883"/>
        <end position="1044"/>
    </location>
</feature>
<feature type="compositionally biased region" description="Polar residues" evidence="3">
    <location>
        <begin position="911"/>
        <end position="923"/>
    </location>
</feature>
<feature type="compositionally biased region" description="Polar residues" evidence="3">
    <location>
        <begin position="1669"/>
        <end position="1699"/>
    </location>
</feature>
<feature type="non-terminal residue" evidence="5">
    <location>
        <position position="1699"/>
    </location>
</feature>
<protein>
    <recommendedName>
        <fullName evidence="4">Chromo domain-containing protein</fullName>
    </recommendedName>
</protein>
<comment type="subcellular location">
    <subcellularLocation>
        <location evidence="1">Nucleus</location>
    </subcellularLocation>
</comment>
<dbReference type="EMBL" id="JAAAID010000464">
    <property type="protein sequence ID" value="KAG0017218.1"/>
    <property type="molecule type" value="Genomic_DNA"/>
</dbReference>
<dbReference type="Pfam" id="PF00385">
    <property type="entry name" value="Chromo"/>
    <property type="match status" value="1"/>
</dbReference>
<dbReference type="InterPro" id="IPR000953">
    <property type="entry name" value="Chromo/chromo_shadow_dom"/>
</dbReference>
<proteinExistence type="predicted"/>
<keyword evidence="6" id="KW-1185">Reference proteome</keyword>
<feature type="region of interest" description="Disordered" evidence="3">
    <location>
        <begin position="183"/>
        <end position="213"/>
    </location>
</feature>
<feature type="compositionally biased region" description="Polar residues" evidence="3">
    <location>
        <begin position="1020"/>
        <end position="1029"/>
    </location>
</feature>
<dbReference type="InterPro" id="IPR051219">
    <property type="entry name" value="Heterochromatin_chromo-domain"/>
</dbReference>
<name>A0A9P6MYF1_9FUNG</name>
<feature type="compositionally biased region" description="Basic and acidic residues" evidence="3">
    <location>
        <begin position="1278"/>
        <end position="1295"/>
    </location>
</feature>
<evidence type="ECO:0000313" key="5">
    <source>
        <dbReference type="EMBL" id="KAG0017218.1"/>
    </source>
</evidence>
<feature type="compositionally biased region" description="Acidic residues" evidence="3">
    <location>
        <begin position="189"/>
        <end position="200"/>
    </location>
</feature>
<evidence type="ECO:0000313" key="6">
    <source>
        <dbReference type="Proteomes" id="UP000703661"/>
    </source>
</evidence>
<feature type="compositionally biased region" description="Basic residues" evidence="3">
    <location>
        <begin position="886"/>
        <end position="897"/>
    </location>
</feature>
<feature type="compositionally biased region" description="Low complexity" evidence="3">
    <location>
        <begin position="1245"/>
        <end position="1256"/>
    </location>
</feature>
<dbReference type="PROSITE" id="PS50013">
    <property type="entry name" value="CHROMO_2"/>
    <property type="match status" value="1"/>
</dbReference>
<feature type="compositionally biased region" description="Polar residues" evidence="3">
    <location>
        <begin position="1625"/>
        <end position="1646"/>
    </location>
</feature>
<feature type="compositionally biased region" description="Basic and acidic residues" evidence="3">
    <location>
        <begin position="1033"/>
        <end position="1044"/>
    </location>
</feature>
<feature type="region of interest" description="Disordered" evidence="3">
    <location>
        <begin position="1625"/>
        <end position="1699"/>
    </location>
</feature>
<gene>
    <name evidence="5" type="ORF">BGZ80_008521</name>
</gene>
<organism evidence="5 6">
    <name type="scientific">Entomortierella chlamydospora</name>
    <dbReference type="NCBI Taxonomy" id="101097"/>
    <lineage>
        <taxon>Eukaryota</taxon>
        <taxon>Fungi</taxon>
        <taxon>Fungi incertae sedis</taxon>
        <taxon>Mucoromycota</taxon>
        <taxon>Mortierellomycotina</taxon>
        <taxon>Mortierellomycetes</taxon>
        <taxon>Mortierellales</taxon>
        <taxon>Mortierellaceae</taxon>
        <taxon>Entomortierella</taxon>
    </lineage>
</organism>
<dbReference type="Gene3D" id="2.40.50.40">
    <property type="match status" value="1"/>
</dbReference>
<feature type="compositionally biased region" description="Polar residues" evidence="3">
    <location>
        <begin position="930"/>
        <end position="939"/>
    </location>
</feature>
<dbReference type="SMART" id="SM00298">
    <property type="entry name" value="CHROMO"/>
    <property type="match status" value="1"/>
</dbReference>
<reference evidence="5" key="1">
    <citation type="journal article" date="2020" name="Fungal Divers.">
        <title>Resolving the Mortierellaceae phylogeny through synthesis of multi-gene phylogenetics and phylogenomics.</title>
        <authorList>
            <person name="Vandepol N."/>
            <person name="Liber J."/>
            <person name="Desiro A."/>
            <person name="Na H."/>
            <person name="Kennedy M."/>
            <person name="Barry K."/>
            <person name="Grigoriev I.V."/>
            <person name="Miller A.N."/>
            <person name="O'Donnell K."/>
            <person name="Stajich J.E."/>
            <person name="Bonito G."/>
        </authorList>
    </citation>
    <scope>NUCLEOTIDE SEQUENCE</scope>
    <source>
        <strain evidence="5">NRRL 2769</strain>
    </source>
</reference>
<dbReference type="GO" id="GO:0005634">
    <property type="term" value="C:nucleus"/>
    <property type="evidence" value="ECO:0007669"/>
    <property type="project" value="UniProtKB-SubCell"/>
</dbReference>
<feature type="region of interest" description="Disordered" evidence="3">
    <location>
        <begin position="798"/>
        <end position="819"/>
    </location>
</feature>
<feature type="compositionally biased region" description="Low complexity" evidence="3">
    <location>
        <begin position="1647"/>
        <end position="1668"/>
    </location>
</feature>
<feature type="compositionally biased region" description="Pro residues" evidence="3">
    <location>
        <begin position="1304"/>
        <end position="1316"/>
    </location>
</feature>
<evidence type="ECO:0000256" key="3">
    <source>
        <dbReference type="SAM" id="MobiDB-lite"/>
    </source>
</evidence>
<dbReference type="Proteomes" id="UP000703661">
    <property type="component" value="Unassembled WGS sequence"/>
</dbReference>
<feature type="compositionally biased region" description="Basic and acidic residues" evidence="3">
    <location>
        <begin position="1490"/>
        <end position="1504"/>
    </location>
</feature>
<dbReference type="SUPFAM" id="SSF54160">
    <property type="entry name" value="Chromo domain-like"/>
    <property type="match status" value="1"/>
</dbReference>
<evidence type="ECO:0000256" key="1">
    <source>
        <dbReference type="ARBA" id="ARBA00004123"/>
    </source>
</evidence>
<feature type="compositionally biased region" description="Basic and acidic residues" evidence="3">
    <location>
        <begin position="201"/>
        <end position="211"/>
    </location>
</feature>
<keyword evidence="2" id="KW-0539">Nucleus</keyword>
<comment type="caution">
    <text evidence="5">The sequence shown here is derived from an EMBL/GenBank/DDBJ whole genome shotgun (WGS) entry which is preliminary data.</text>
</comment>
<feature type="region of interest" description="Disordered" evidence="3">
    <location>
        <begin position="1188"/>
        <end position="1335"/>
    </location>
</feature>
<accession>A0A9P6MYF1</accession>
<dbReference type="InterPro" id="IPR016197">
    <property type="entry name" value="Chromo-like_dom_sf"/>
</dbReference>
<feature type="compositionally biased region" description="Low complexity" evidence="3">
    <location>
        <begin position="1212"/>
        <end position="1233"/>
    </location>
</feature>
<feature type="compositionally biased region" description="Polar residues" evidence="3">
    <location>
        <begin position="1202"/>
        <end position="1211"/>
    </location>
</feature>
<dbReference type="InterPro" id="IPR023780">
    <property type="entry name" value="Chromo_domain"/>
</dbReference>